<keyword evidence="2" id="KW-1185">Reference proteome</keyword>
<accession>A0A7Y6A3H4</accession>
<name>A0A7Y6A3H4_9CELL</name>
<evidence type="ECO:0000313" key="1">
    <source>
        <dbReference type="EMBL" id="NUU19063.1"/>
    </source>
</evidence>
<organism evidence="1 2">
    <name type="scientific">Cellulomonas humilata</name>
    <dbReference type="NCBI Taxonomy" id="144055"/>
    <lineage>
        <taxon>Bacteria</taxon>
        <taxon>Bacillati</taxon>
        <taxon>Actinomycetota</taxon>
        <taxon>Actinomycetes</taxon>
        <taxon>Micrococcales</taxon>
        <taxon>Cellulomonadaceae</taxon>
        <taxon>Cellulomonas</taxon>
    </lineage>
</organism>
<dbReference type="EMBL" id="JABMCI010000070">
    <property type="protein sequence ID" value="NUU19063.1"/>
    <property type="molecule type" value="Genomic_DNA"/>
</dbReference>
<gene>
    <name evidence="1" type="ORF">HP550_17585</name>
</gene>
<protein>
    <submittedName>
        <fullName evidence="1">Uncharacterized protein</fullName>
    </submittedName>
</protein>
<evidence type="ECO:0000313" key="2">
    <source>
        <dbReference type="Proteomes" id="UP000565724"/>
    </source>
</evidence>
<sequence length="74" mass="7967">MSIDQLPASEALGRLEEAREQLLVTFNSLGGRASFESLVTRMRSDGGFAEYDTRLAMASLGAVITDEGVFALAR</sequence>
<reference evidence="1 2" key="1">
    <citation type="submission" date="2020-05" db="EMBL/GenBank/DDBJ databases">
        <title>Genome Sequencing of Type Strains.</title>
        <authorList>
            <person name="Lemaire J.F."/>
            <person name="Inderbitzin P."/>
            <person name="Gregorio O.A."/>
            <person name="Collins S.B."/>
            <person name="Wespe N."/>
            <person name="Knight-Connoni V."/>
        </authorList>
    </citation>
    <scope>NUCLEOTIDE SEQUENCE [LARGE SCALE GENOMIC DNA]</scope>
    <source>
        <strain evidence="1 2">ATCC 25174</strain>
    </source>
</reference>
<proteinExistence type="predicted"/>
<dbReference type="Proteomes" id="UP000565724">
    <property type="component" value="Unassembled WGS sequence"/>
</dbReference>
<dbReference type="RefSeq" id="WP_175348981.1">
    <property type="nucleotide sequence ID" value="NZ_JABMCI010000070.1"/>
</dbReference>
<comment type="caution">
    <text evidence="1">The sequence shown here is derived from an EMBL/GenBank/DDBJ whole genome shotgun (WGS) entry which is preliminary data.</text>
</comment>
<dbReference type="AlphaFoldDB" id="A0A7Y6A3H4"/>